<dbReference type="PROSITE" id="PS50119">
    <property type="entry name" value="ZF_BBOX"/>
    <property type="match status" value="1"/>
</dbReference>
<dbReference type="Pfam" id="PF00643">
    <property type="entry name" value="zf-B_box"/>
    <property type="match status" value="1"/>
</dbReference>
<dbReference type="GO" id="GO:0008270">
    <property type="term" value="F:zinc ion binding"/>
    <property type="evidence" value="ECO:0007669"/>
    <property type="project" value="UniProtKB-KW"/>
</dbReference>
<evidence type="ECO:0000256" key="3">
    <source>
        <dbReference type="ARBA" id="ARBA00022833"/>
    </source>
</evidence>
<dbReference type="SMART" id="SM00336">
    <property type="entry name" value="BBOX"/>
    <property type="match status" value="1"/>
</dbReference>
<keyword evidence="7" id="KW-1185">Reference proteome</keyword>
<proteinExistence type="predicted"/>
<dbReference type="AlphaFoldDB" id="A0AAP0EF21"/>
<dbReference type="PANTHER" id="PTHR31717">
    <property type="entry name" value="ZINC FINGER PROTEIN CONSTANS-LIKE 10"/>
    <property type="match status" value="1"/>
</dbReference>
<name>A0AAP0EF21_9MAGN</name>
<evidence type="ECO:0000256" key="2">
    <source>
        <dbReference type="ARBA" id="ARBA00022771"/>
    </source>
</evidence>
<evidence type="ECO:0000313" key="6">
    <source>
        <dbReference type="EMBL" id="KAK9089627.1"/>
    </source>
</evidence>
<dbReference type="CDD" id="cd19821">
    <property type="entry name" value="Bbox1_BBX-like"/>
    <property type="match status" value="1"/>
</dbReference>
<feature type="domain" description="B box-type" evidence="5">
    <location>
        <begin position="39"/>
        <end position="85"/>
    </location>
</feature>
<keyword evidence="2 4" id="KW-0863">Zinc-finger</keyword>
<keyword evidence="3" id="KW-0862">Zinc</keyword>
<sequence length="136" mass="15896">MYHRLRAVEMCKGIEEETHLSGLRRIASTLKGVSGDKSAISISCELCRRRASLYCMADDAFLCWKCDRRVHGANFLAFRHTRRLLCGTCQNFTKRYVTGSSYRLVITIMRKRSRWCNSKINQKSSRFTKRETKLYV</sequence>
<organism evidence="6 7">
    <name type="scientific">Stephania cephalantha</name>
    <dbReference type="NCBI Taxonomy" id="152367"/>
    <lineage>
        <taxon>Eukaryota</taxon>
        <taxon>Viridiplantae</taxon>
        <taxon>Streptophyta</taxon>
        <taxon>Embryophyta</taxon>
        <taxon>Tracheophyta</taxon>
        <taxon>Spermatophyta</taxon>
        <taxon>Magnoliopsida</taxon>
        <taxon>Ranunculales</taxon>
        <taxon>Menispermaceae</taxon>
        <taxon>Menispermoideae</taxon>
        <taxon>Cissampelideae</taxon>
        <taxon>Stephania</taxon>
    </lineage>
</organism>
<reference evidence="6 7" key="1">
    <citation type="submission" date="2024-01" db="EMBL/GenBank/DDBJ databases">
        <title>Genome assemblies of Stephania.</title>
        <authorList>
            <person name="Yang L."/>
        </authorList>
    </citation>
    <scope>NUCLEOTIDE SEQUENCE [LARGE SCALE GENOMIC DNA]</scope>
    <source>
        <strain evidence="6">JXDWG</strain>
        <tissue evidence="6">Leaf</tissue>
    </source>
</reference>
<evidence type="ECO:0000313" key="7">
    <source>
        <dbReference type="Proteomes" id="UP001419268"/>
    </source>
</evidence>
<evidence type="ECO:0000256" key="1">
    <source>
        <dbReference type="ARBA" id="ARBA00022723"/>
    </source>
</evidence>
<dbReference type="EMBL" id="JBBNAG010000012">
    <property type="protein sequence ID" value="KAK9089627.1"/>
    <property type="molecule type" value="Genomic_DNA"/>
</dbReference>
<protein>
    <recommendedName>
        <fullName evidence="5">B box-type domain-containing protein</fullName>
    </recommendedName>
</protein>
<keyword evidence="1" id="KW-0479">Metal-binding</keyword>
<dbReference type="PANTHER" id="PTHR31717:SF142">
    <property type="entry name" value="B-BOX DOMAIN PROTEIN 30-RELATED"/>
    <property type="match status" value="1"/>
</dbReference>
<evidence type="ECO:0000256" key="4">
    <source>
        <dbReference type="PROSITE-ProRule" id="PRU00024"/>
    </source>
</evidence>
<dbReference type="InterPro" id="IPR000315">
    <property type="entry name" value="Znf_B-box"/>
</dbReference>
<accession>A0AAP0EF21</accession>
<evidence type="ECO:0000259" key="5">
    <source>
        <dbReference type="PROSITE" id="PS50119"/>
    </source>
</evidence>
<dbReference type="Proteomes" id="UP001419268">
    <property type="component" value="Unassembled WGS sequence"/>
</dbReference>
<dbReference type="InterPro" id="IPR049808">
    <property type="entry name" value="CONSTANS-like_Bbox1"/>
</dbReference>
<gene>
    <name evidence="6" type="ORF">Scep_028709</name>
</gene>
<comment type="caution">
    <text evidence="6">The sequence shown here is derived from an EMBL/GenBank/DDBJ whole genome shotgun (WGS) entry which is preliminary data.</text>
</comment>